<keyword evidence="8" id="KW-1185">Reference proteome</keyword>
<accession>A0ABY1PQG2</accession>
<evidence type="ECO:0000256" key="1">
    <source>
        <dbReference type="ARBA" id="ARBA00010641"/>
    </source>
</evidence>
<evidence type="ECO:0000259" key="5">
    <source>
        <dbReference type="Pfam" id="PF04542"/>
    </source>
</evidence>
<keyword evidence="2" id="KW-0805">Transcription regulation</keyword>
<evidence type="ECO:0000259" key="6">
    <source>
        <dbReference type="Pfam" id="PF08281"/>
    </source>
</evidence>
<dbReference type="Gene3D" id="1.10.10.10">
    <property type="entry name" value="Winged helix-like DNA-binding domain superfamily/Winged helix DNA-binding domain"/>
    <property type="match status" value="1"/>
</dbReference>
<dbReference type="InterPro" id="IPR013249">
    <property type="entry name" value="RNA_pol_sigma70_r4_t2"/>
</dbReference>
<dbReference type="NCBIfam" id="TIGR02937">
    <property type="entry name" value="sigma70-ECF"/>
    <property type="match status" value="1"/>
</dbReference>
<evidence type="ECO:0000256" key="4">
    <source>
        <dbReference type="ARBA" id="ARBA00023163"/>
    </source>
</evidence>
<dbReference type="EMBL" id="FXUG01000001">
    <property type="protein sequence ID" value="SMP42233.1"/>
    <property type="molecule type" value="Genomic_DNA"/>
</dbReference>
<dbReference type="InterPro" id="IPR039425">
    <property type="entry name" value="RNA_pol_sigma-70-like"/>
</dbReference>
<gene>
    <name evidence="7" type="ORF">SAMN06265222_101734</name>
</gene>
<feature type="domain" description="RNA polymerase sigma-70 region 2" evidence="5">
    <location>
        <begin position="47"/>
        <end position="114"/>
    </location>
</feature>
<comment type="similarity">
    <text evidence="1">Belongs to the sigma-70 factor family. ECF subfamily.</text>
</comment>
<organism evidence="7 8">
    <name type="scientific">Neorhodopirellula lusitana</name>
    <dbReference type="NCBI Taxonomy" id="445327"/>
    <lineage>
        <taxon>Bacteria</taxon>
        <taxon>Pseudomonadati</taxon>
        <taxon>Planctomycetota</taxon>
        <taxon>Planctomycetia</taxon>
        <taxon>Pirellulales</taxon>
        <taxon>Pirellulaceae</taxon>
        <taxon>Neorhodopirellula</taxon>
    </lineage>
</organism>
<dbReference type="Pfam" id="PF04542">
    <property type="entry name" value="Sigma70_r2"/>
    <property type="match status" value="1"/>
</dbReference>
<dbReference type="SUPFAM" id="SSF88946">
    <property type="entry name" value="Sigma2 domain of RNA polymerase sigma factors"/>
    <property type="match status" value="1"/>
</dbReference>
<reference evidence="7 8" key="1">
    <citation type="submission" date="2017-05" db="EMBL/GenBank/DDBJ databases">
        <authorList>
            <person name="Varghese N."/>
            <person name="Submissions S."/>
        </authorList>
    </citation>
    <scope>NUCLEOTIDE SEQUENCE [LARGE SCALE GENOMIC DNA]</scope>
    <source>
        <strain evidence="7 8">DSM 25457</strain>
    </source>
</reference>
<feature type="domain" description="RNA polymerase sigma factor 70 region 4 type 2" evidence="6">
    <location>
        <begin position="143"/>
        <end position="195"/>
    </location>
</feature>
<dbReference type="Pfam" id="PF08281">
    <property type="entry name" value="Sigma70_r4_2"/>
    <property type="match status" value="1"/>
</dbReference>
<dbReference type="PANTHER" id="PTHR43133:SF51">
    <property type="entry name" value="RNA POLYMERASE SIGMA FACTOR"/>
    <property type="match status" value="1"/>
</dbReference>
<comment type="caution">
    <text evidence="7">The sequence shown here is derived from an EMBL/GenBank/DDBJ whole genome shotgun (WGS) entry which is preliminary data.</text>
</comment>
<proteinExistence type="inferred from homology"/>
<evidence type="ECO:0000256" key="3">
    <source>
        <dbReference type="ARBA" id="ARBA00023082"/>
    </source>
</evidence>
<dbReference type="InterPro" id="IPR007627">
    <property type="entry name" value="RNA_pol_sigma70_r2"/>
</dbReference>
<evidence type="ECO:0000256" key="2">
    <source>
        <dbReference type="ARBA" id="ARBA00023015"/>
    </source>
</evidence>
<evidence type="ECO:0000313" key="8">
    <source>
        <dbReference type="Proteomes" id="UP001158067"/>
    </source>
</evidence>
<keyword evidence="3" id="KW-0731">Sigma factor</keyword>
<dbReference type="InterPro" id="IPR013324">
    <property type="entry name" value="RNA_pol_sigma_r3/r4-like"/>
</dbReference>
<sequence>MALNRFRVIPVTTFTDPKTATRLTKMTAELDNSNAGSGGNHANLVSLLTQHQGELRGFILSAVGDANHAADILQRTNLKIWENADSFRTEAPFLPWAFTIANYEVLSFFRDRGREQVAFYPDIAESLMKSSRKMFDDWAAKQEALNHCIRKLEQKQTEVIRLRYSERIPLATIATQTGRTTQGVKSLLLRTRQKLRDCIQLKLSQEH</sequence>
<keyword evidence="4" id="KW-0804">Transcription</keyword>
<dbReference type="Gene3D" id="1.10.1740.10">
    <property type="match status" value="1"/>
</dbReference>
<evidence type="ECO:0000313" key="7">
    <source>
        <dbReference type="EMBL" id="SMP42233.1"/>
    </source>
</evidence>
<name>A0ABY1PQG2_9BACT</name>
<dbReference type="InterPro" id="IPR036388">
    <property type="entry name" value="WH-like_DNA-bd_sf"/>
</dbReference>
<dbReference type="SUPFAM" id="SSF88659">
    <property type="entry name" value="Sigma3 and sigma4 domains of RNA polymerase sigma factors"/>
    <property type="match status" value="1"/>
</dbReference>
<protein>
    <submittedName>
        <fullName evidence="7">RNA polymerase sigma-70 factor, ECF subfamily</fullName>
    </submittedName>
</protein>
<dbReference type="PANTHER" id="PTHR43133">
    <property type="entry name" value="RNA POLYMERASE ECF-TYPE SIGMA FACTO"/>
    <property type="match status" value="1"/>
</dbReference>
<dbReference type="InterPro" id="IPR013325">
    <property type="entry name" value="RNA_pol_sigma_r2"/>
</dbReference>
<dbReference type="NCBIfam" id="TIGR02989">
    <property type="entry name" value="Sig-70_gvs1"/>
    <property type="match status" value="1"/>
</dbReference>
<dbReference type="InterPro" id="IPR014331">
    <property type="entry name" value="RNA_pol_sigma70_ECF_RHOBA"/>
</dbReference>
<dbReference type="Proteomes" id="UP001158067">
    <property type="component" value="Unassembled WGS sequence"/>
</dbReference>
<dbReference type="InterPro" id="IPR014284">
    <property type="entry name" value="RNA_pol_sigma-70_dom"/>
</dbReference>